<dbReference type="InterPro" id="IPR017896">
    <property type="entry name" value="4Fe4S_Fe-S-bd"/>
</dbReference>
<dbReference type="GO" id="GO:0005886">
    <property type="term" value="C:plasma membrane"/>
    <property type="evidence" value="ECO:0007669"/>
    <property type="project" value="TreeGrafter"/>
</dbReference>
<feature type="domain" description="4Fe-4S ferredoxin-type" evidence="6">
    <location>
        <begin position="8"/>
        <end position="41"/>
    </location>
</feature>
<dbReference type="PROSITE" id="PS00198">
    <property type="entry name" value="4FE4S_FER_1"/>
    <property type="match status" value="2"/>
</dbReference>
<dbReference type="AlphaFoldDB" id="A0A3A4P161"/>
<dbReference type="SUPFAM" id="SSF46548">
    <property type="entry name" value="alpha-helical ferredoxin"/>
    <property type="match status" value="1"/>
</dbReference>
<gene>
    <name evidence="7" type="ORF">C4520_04505</name>
</gene>
<evidence type="ECO:0000256" key="2">
    <source>
        <dbReference type="ARBA" id="ARBA00022723"/>
    </source>
</evidence>
<dbReference type="PANTHER" id="PTHR43255:SF1">
    <property type="entry name" value="IRON-SULFUR-BINDING OXIDOREDUCTASE FADF-RELATED"/>
    <property type="match status" value="1"/>
</dbReference>
<keyword evidence="1" id="KW-0004">4Fe-4S</keyword>
<keyword evidence="3" id="KW-0560">Oxidoreductase</keyword>
<dbReference type="InterPro" id="IPR009051">
    <property type="entry name" value="Helical_ferredxn"/>
</dbReference>
<comment type="caution">
    <text evidence="7">The sequence shown here is derived from an EMBL/GenBank/DDBJ whole genome shotgun (WGS) entry which is preliminary data.</text>
</comment>
<evidence type="ECO:0000313" key="7">
    <source>
        <dbReference type="EMBL" id="RJP24156.1"/>
    </source>
</evidence>
<dbReference type="PROSITE" id="PS51379">
    <property type="entry name" value="4FE4S_FER_2"/>
    <property type="match status" value="2"/>
</dbReference>
<evidence type="ECO:0000256" key="4">
    <source>
        <dbReference type="ARBA" id="ARBA00023004"/>
    </source>
</evidence>
<keyword evidence="4" id="KW-0408">Iron</keyword>
<evidence type="ECO:0000313" key="8">
    <source>
        <dbReference type="Proteomes" id="UP000265882"/>
    </source>
</evidence>
<dbReference type="InterPro" id="IPR004017">
    <property type="entry name" value="Cys_rich_dom"/>
</dbReference>
<evidence type="ECO:0000259" key="6">
    <source>
        <dbReference type="PROSITE" id="PS51379"/>
    </source>
</evidence>
<dbReference type="Pfam" id="PF02754">
    <property type="entry name" value="CCG"/>
    <property type="match status" value="2"/>
</dbReference>
<dbReference type="InterPro" id="IPR017900">
    <property type="entry name" value="4Fe4S_Fe_S_CS"/>
</dbReference>
<dbReference type="GO" id="GO:0051539">
    <property type="term" value="F:4 iron, 4 sulfur cluster binding"/>
    <property type="evidence" value="ECO:0007669"/>
    <property type="project" value="UniProtKB-KW"/>
</dbReference>
<proteinExistence type="predicted"/>
<keyword evidence="5" id="KW-0411">Iron-sulfur</keyword>
<name>A0A3A4P161_ABYX5</name>
<organism evidence="7 8">
    <name type="scientific">Abyssobacteria bacterium (strain SURF_5)</name>
    <dbReference type="NCBI Taxonomy" id="2093360"/>
    <lineage>
        <taxon>Bacteria</taxon>
        <taxon>Pseudomonadati</taxon>
        <taxon>Candidatus Hydrogenedentota</taxon>
        <taxon>Candidatus Abyssobacteria</taxon>
    </lineage>
</organism>
<dbReference type="Pfam" id="PF13183">
    <property type="entry name" value="Fer4_8"/>
    <property type="match status" value="1"/>
</dbReference>
<keyword evidence="2" id="KW-0479">Metal-binding</keyword>
<evidence type="ECO:0000256" key="5">
    <source>
        <dbReference type="ARBA" id="ARBA00023014"/>
    </source>
</evidence>
<dbReference type="PANTHER" id="PTHR43255">
    <property type="entry name" value="IRON-SULFUR-BINDING OXIDOREDUCTASE FADF-RELATED-RELATED"/>
    <property type="match status" value="1"/>
</dbReference>
<evidence type="ECO:0000256" key="3">
    <source>
        <dbReference type="ARBA" id="ARBA00023002"/>
    </source>
</evidence>
<reference evidence="7 8" key="1">
    <citation type="journal article" date="2017" name="ISME J.">
        <title>Energy and carbon metabolisms in a deep terrestrial subsurface fluid microbial community.</title>
        <authorList>
            <person name="Momper L."/>
            <person name="Jungbluth S.P."/>
            <person name="Lee M.D."/>
            <person name="Amend J.P."/>
        </authorList>
    </citation>
    <scope>NUCLEOTIDE SEQUENCE [LARGE SCALE GENOMIC DNA]</scope>
    <source>
        <strain evidence="7">SURF_5</strain>
    </source>
</reference>
<evidence type="ECO:0000256" key="1">
    <source>
        <dbReference type="ARBA" id="ARBA00022485"/>
    </source>
</evidence>
<dbReference type="GO" id="GO:0016491">
    <property type="term" value="F:oxidoreductase activity"/>
    <property type="evidence" value="ECO:0007669"/>
    <property type="project" value="UniProtKB-KW"/>
</dbReference>
<accession>A0A3A4P161</accession>
<feature type="domain" description="4Fe-4S ferredoxin-type" evidence="6">
    <location>
        <begin position="61"/>
        <end position="91"/>
    </location>
</feature>
<dbReference type="Proteomes" id="UP000265882">
    <property type="component" value="Unassembled WGS sequence"/>
</dbReference>
<dbReference type="EMBL" id="QZKU01000039">
    <property type="protein sequence ID" value="RJP24156.1"/>
    <property type="molecule type" value="Genomic_DNA"/>
</dbReference>
<dbReference type="Gene3D" id="1.10.1060.10">
    <property type="entry name" value="Alpha-helical ferredoxin"/>
    <property type="match status" value="1"/>
</dbReference>
<protein>
    <submittedName>
        <fullName evidence="7">(Fe-S)-binding protein</fullName>
    </submittedName>
</protein>
<dbReference type="InterPro" id="IPR051460">
    <property type="entry name" value="HdrC_iron-sulfur_subunit"/>
</dbReference>
<sequence>MAGASFIERMAHDKQEIIEGCKECGTCLSVCPIRPFSRYAEKDTAQLQAARIAFLKGGEASDAVYDMAFSCMGCHFCKGVCPQGLNPAQTGIISRMELIRRGHAAPPAYSFALAGEHFNYFGIMSALLTDPSRKRWITEAPVSPAHADVVFFPGCGLHTMPDHLFACLDILDRMELNHVTLGGIAHCCGGAYMLAGKAEECGEFGDRLVQSISAFTPHTAVLFCPGCMIRLSESFFDCSGLPFRTMHLSQFLAENIDRLKFEKPIRKTVAIHDPCQLGRGLGEFEGSRKAVKAIPGIRLVELEHRGKETRCCGSPAAQHDPAAAKQMGLLLMEEAKKSGAELLVTQCLSCNRTFRGLAQGYPFEVVNFVALVGRALGIEYESKLPLYLKWRDVDRVIEDARANIEASAYTEQEVRFFLELLFSMA</sequence>
<dbReference type="GO" id="GO:0046872">
    <property type="term" value="F:metal ion binding"/>
    <property type="evidence" value="ECO:0007669"/>
    <property type="project" value="UniProtKB-KW"/>
</dbReference>